<evidence type="ECO:0000313" key="2">
    <source>
        <dbReference type="Proteomes" id="UP001321473"/>
    </source>
</evidence>
<comment type="caution">
    <text evidence="1">The sequence shown here is derived from an EMBL/GenBank/DDBJ whole genome shotgun (WGS) entry which is preliminary data.</text>
</comment>
<proteinExistence type="predicted"/>
<dbReference type="EMBL" id="JARKHS020024657">
    <property type="protein sequence ID" value="KAK8768005.1"/>
    <property type="molecule type" value="Genomic_DNA"/>
</dbReference>
<dbReference type="AlphaFoldDB" id="A0AAQ4DZW5"/>
<organism evidence="1 2">
    <name type="scientific">Amblyomma americanum</name>
    <name type="common">Lone star tick</name>
    <dbReference type="NCBI Taxonomy" id="6943"/>
    <lineage>
        <taxon>Eukaryota</taxon>
        <taxon>Metazoa</taxon>
        <taxon>Ecdysozoa</taxon>
        <taxon>Arthropoda</taxon>
        <taxon>Chelicerata</taxon>
        <taxon>Arachnida</taxon>
        <taxon>Acari</taxon>
        <taxon>Parasitiformes</taxon>
        <taxon>Ixodida</taxon>
        <taxon>Ixodoidea</taxon>
        <taxon>Ixodidae</taxon>
        <taxon>Amblyomminae</taxon>
        <taxon>Amblyomma</taxon>
    </lineage>
</organism>
<evidence type="ECO:0000313" key="1">
    <source>
        <dbReference type="EMBL" id="KAK8768005.1"/>
    </source>
</evidence>
<dbReference type="InterPro" id="IPR052030">
    <property type="entry name" value="Peptidase_M20/M20A_hydrolases"/>
</dbReference>
<reference evidence="1 2" key="1">
    <citation type="journal article" date="2023" name="Arcadia Sci">
        <title>De novo assembly of a long-read Amblyomma americanum tick genome.</title>
        <authorList>
            <person name="Chou S."/>
            <person name="Poskanzer K.E."/>
            <person name="Rollins M."/>
            <person name="Thuy-Boun P.S."/>
        </authorList>
    </citation>
    <scope>NUCLEOTIDE SEQUENCE [LARGE SCALE GENOMIC DNA]</scope>
    <source>
        <strain evidence="1">F_SG_1</strain>
        <tissue evidence="1">Salivary glands</tissue>
    </source>
</reference>
<dbReference type="Pfam" id="PF01546">
    <property type="entry name" value="Peptidase_M20"/>
    <property type="match status" value="1"/>
</dbReference>
<dbReference type="PANTHER" id="PTHR30575:SF0">
    <property type="entry name" value="XAA-ARG DIPEPTIDASE"/>
    <property type="match status" value="1"/>
</dbReference>
<dbReference type="Gene3D" id="3.40.630.10">
    <property type="entry name" value="Zn peptidases"/>
    <property type="match status" value="1"/>
</dbReference>
<name>A0AAQ4DZW5_AMBAM</name>
<accession>A0AAQ4DZW5</accession>
<evidence type="ECO:0008006" key="3">
    <source>
        <dbReference type="Google" id="ProtNLM"/>
    </source>
</evidence>
<dbReference type="Proteomes" id="UP001321473">
    <property type="component" value="Unassembled WGS sequence"/>
</dbReference>
<dbReference type="SUPFAM" id="SSF53187">
    <property type="entry name" value="Zn-dependent exopeptidases"/>
    <property type="match status" value="1"/>
</dbReference>
<keyword evidence="2" id="KW-1185">Reference proteome</keyword>
<dbReference type="GO" id="GO:0016805">
    <property type="term" value="F:dipeptidase activity"/>
    <property type="evidence" value="ECO:0007669"/>
    <property type="project" value="TreeGrafter"/>
</dbReference>
<gene>
    <name evidence="1" type="ORF">V5799_005216</name>
</gene>
<protein>
    <recommendedName>
        <fullName evidence="3">Peptidase M20 domain-containing protein 2</fullName>
    </recommendedName>
</protein>
<dbReference type="PANTHER" id="PTHR30575">
    <property type="entry name" value="PEPTIDASE M20"/>
    <property type="match status" value="1"/>
</dbReference>
<dbReference type="InterPro" id="IPR002933">
    <property type="entry name" value="Peptidase_M20"/>
</dbReference>
<sequence>MSVEDLTALVDSVVESHAEELWKLSRFLWEHPELALQEVKAHDALCEFLEHRGFEVRRNYVLDTAFRAEFVAPGGADGPTVALMAEYDALPDVGHACGHNLIAEASLGAAVAAMEAMKTTAAAKGKLVVLGTPAEESHGGKELLLQKGAFTDVDVAVMVHPIHQDSLRAGFNASQKVFCRPPPPLQEDLFSCLALSAS</sequence>